<keyword evidence="1" id="KW-0433">Leucine-rich repeat</keyword>
<evidence type="ECO:0000256" key="3">
    <source>
        <dbReference type="ARBA" id="ARBA00022741"/>
    </source>
</evidence>
<dbReference type="InterPro" id="IPR056789">
    <property type="entry name" value="LRR_R13L1-DRL21"/>
</dbReference>
<evidence type="ECO:0000259" key="9">
    <source>
        <dbReference type="Pfam" id="PF25019"/>
    </source>
</evidence>
<accession>A0ABR2R926</accession>
<evidence type="ECO:0000313" key="10">
    <source>
        <dbReference type="EMBL" id="KAK9009460.1"/>
    </source>
</evidence>
<evidence type="ECO:0000259" key="6">
    <source>
        <dbReference type="Pfam" id="PF18052"/>
    </source>
</evidence>
<sequence>MEVIVSTVADAMLSACFRSLCETLSSPDFLKFCRDEQLVAEMNKWQKLLRQMNASLDDAEEKQITSSAVKNWLGELHHVALDAEDVVDELATEALRRKLAELTRQPSVSTNKVWKFFVPSCFRAINLNTIKFDAEIKSKIQVITERLDDLVKGKSFLRESDKDAIIDLLMMDGGEMGEGETGVVSIVGAPESKILVTTRNEPVAACCGGYRHQLNELSNDDCISILTCHALGANNFDEYPNLKAVGEQIATRCKGLPLAAKTVGALLRTKVNQSEWEDILRSKIWDLPGGRNDIIPALRLSYLHLPSRLKRCFAYCAIFPKDNEFDKDELVLLWMAEGFLQQPRGAKSVSGEICFNLDDTDMLECDKLCTAVENTRYVGFTRKQYDVAKRFEVLYRTKKLRTLAALPTCLPTWAACCHLSGDVLQNMLSSNANLKDKDGLTELDLQWSDESFNSGNEEDEMHVLERLMPHKNLEKLRILFYGGKMFPSWLGDPSLTNIVLLELCNCRNSVSLPSLGRLPSLKTLSIVGMDRVRQVGLMFYGHGFPCVKPFPSLEILRFRDMLEWTCWSSPSQANGGSGGEFPCLRQLTVENCPKLIGKLPGLLLSLVKLVIKRCPKLEASSMSFPSLNELNVEDCKEELLSSILWPSSLTTVTTKGLPELQHSQNGVVWSPGALRDLSISKCTGLTSLWATGDILSNITALEHLKIKSCSQFSETGFFPMLKHLTLKDCPGLKFLPSAIMMLSCPLEELEIEDCRALISFGCGRLPTALRRLKIRFCEALDSLPQGLMQIDNSTSGVSRLENLEIIGCPSLISFPEGKFPSSLKMLKIWKCLQLEPLSDGMLPKNASLELISASNFPTMTCLPECLEGLTHLTELSLHKCIALKYFPETGLQLPNLRKLDIYECTSLESLPDQMLRLTSLQYLIIGECPGLEFPKGGWPPNLLELEIWNCENLKQPLSDWNLHDLASLRELTIVGARDIVSFPGEMCLLPTSLRSMYISRLHNLRSLSVGLRDLTLLKELDISKCPKLQCLPKDGLPADLGRLCIRDCQLVKQHCVKGKGAYWPMIAHIPCLEIETTDD</sequence>
<feature type="domain" description="R13L1/DRL21-like LRR repeat region" evidence="9">
    <location>
        <begin position="429"/>
        <end position="529"/>
    </location>
</feature>
<dbReference type="Gene3D" id="1.10.8.430">
    <property type="entry name" value="Helical domain of apoptotic protease-activating factors"/>
    <property type="match status" value="1"/>
</dbReference>
<keyword evidence="11" id="KW-1185">Reference proteome</keyword>
<dbReference type="PRINTS" id="PR00364">
    <property type="entry name" value="DISEASERSIST"/>
</dbReference>
<dbReference type="SUPFAM" id="SSF52540">
    <property type="entry name" value="P-loop containing nucleoside triphosphate hydrolases"/>
    <property type="match status" value="1"/>
</dbReference>
<dbReference type="Proteomes" id="UP001396334">
    <property type="component" value="Unassembled WGS sequence"/>
</dbReference>
<name>A0ABR2R926_9ROSI</name>
<gene>
    <name evidence="10" type="ORF">V6N11_035992</name>
</gene>
<evidence type="ECO:0000256" key="1">
    <source>
        <dbReference type="ARBA" id="ARBA00022614"/>
    </source>
</evidence>
<dbReference type="InterPro" id="IPR036388">
    <property type="entry name" value="WH-like_DNA-bd_sf"/>
</dbReference>
<dbReference type="InterPro" id="IPR027417">
    <property type="entry name" value="P-loop_NTPase"/>
</dbReference>
<evidence type="ECO:0000256" key="5">
    <source>
        <dbReference type="ARBA" id="ARBA00022840"/>
    </source>
</evidence>
<evidence type="ECO:0000313" key="11">
    <source>
        <dbReference type="Proteomes" id="UP001396334"/>
    </source>
</evidence>
<dbReference type="Pfam" id="PF25019">
    <property type="entry name" value="LRR_R13L1-DRL21"/>
    <property type="match status" value="1"/>
</dbReference>
<dbReference type="Pfam" id="PF23559">
    <property type="entry name" value="WHD_DRP"/>
    <property type="match status" value="1"/>
</dbReference>
<reference evidence="10 11" key="1">
    <citation type="journal article" date="2024" name="G3 (Bethesda)">
        <title>Genome assembly of Hibiscus sabdariffa L. provides insights into metabolisms of medicinal natural products.</title>
        <authorList>
            <person name="Kim T."/>
        </authorList>
    </citation>
    <scope>NUCLEOTIDE SEQUENCE [LARGE SCALE GENOMIC DNA]</scope>
    <source>
        <strain evidence="10">TK-2024</strain>
        <tissue evidence="10">Old leaves</tissue>
    </source>
</reference>
<dbReference type="InterPro" id="IPR042197">
    <property type="entry name" value="Apaf_helical"/>
</dbReference>
<keyword evidence="4" id="KW-0611">Plant defense</keyword>
<evidence type="ECO:0008006" key="12">
    <source>
        <dbReference type="Google" id="ProtNLM"/>
    </source>
</evidence>
<comment type="caution">
    <text evidence="10">The sequence shown here is derived from an EMBL/GenBank/DDBJ whole genome shotgun (WGS) entry which is preliminary data.</text>
</comment>
<dbReference type="SUPFAM" id="SSF52058">
    <property type="entry name" value="L domain-like"/>
    <property type="match status" value="3"/>
</dbReference>
<protein>
    <recommendedName>
        <fullName evidence="12">Disease resistance RPP13-like protein 1</fullName>
    </recommendedName>
</protein>
<feature type="domain" description="Disease resistance protein winged helix" evidence="8">
    <location>
        <begin position="318"/>
        <end position="349"/>
    </location>
</feature>
<keyword evidence="5" id="KW-0067">ATP-binding</keyword>
<evidence type="ECO:0000256" key="4">
    <source>
        <dbReference type="ARBA" id="ARBA00022821"/>
    </source>
</evidence>
<keyword evidence="2" id="KW-0677">Repeat</keyword>
<dbReference type="InterPro" id="IPR057135">
    <property type="entry name" value="At4g27190-like_LRR"/>
</dbReference>
<dbReference type="Pfam" id="PF23247">
    <property type="entry name" value="LRR_RPS2"/>
    <property type="match status" value="1"/>
</dbReference>
<feature type="domain" description="Disease resistance N-terminal" evidence="6">
    <location>
        <begin position="33"/>
        <end position="106"/>
    </location>
</feature>
<keyword evidence="3" id="KW-0547">Nucleotide-binding</keyword>
<dbReference type="Gene3D" id="1.10.10.10">
    <property type="entry name" value="Winged helix-like DNA-binding domain superfamily/Winged helix DNA-binding domain"/>
    <property type="match status" value="1"/>
</dbReference>
<dbReference type="EMBL" id="JBBPBN010000024">
    <property type="protein sequence ID" value="KAK9009460.1"/>
    <property type="molecule type" value="Genomic_DNA"/>
</dbReference>
<feature type="domain" description="Disease resistance protein At4g27190-like leucine-rich repeats" evidence="7">
    <location>
        <begin position="580"/>
        <end position="709"/>
    </location>
</feature>
<dbReference type="InterPro" id="IPR058922">
    <property type="entry name" value="WHD_DRP"/>
</dbReference>
<dbReference type="PANTHER" id="PTHR36766">
    <property type="entry name" value="PLANT BROAD-SPECTRUM MILDEW RESISTANCE PROTEIN RPW8"/>
    <property type="match status" value="1"/>
</dbReference>
<dbReference type="Gene3D" id="1.20.5.4130">
    <property type="match status" value="1"/>
</dbReference>
<dbReference type="InterPro" id="IPR032675">
    <property type="entry name" value="LRR_dom_sf"/>
</dbReference>
<organism evidence="10 11">
    <name type="scientific">Hibiscus sabdariffa</name>
    <name type="common">roselle</name>
    <dbReference type="NCBI Taxonomy" id="183260"/>
    <lineage>
        <taxon>Eukaryota</taxon>
        <taxon>Viridiplantae</taxon>
        <taxon>Streptophyta</taxon>
        <taxon>Embryophyta</taxon>
        <taxon>Tracheophyta</taxon>
        <taxon>Spermatophyta</taxon>
        <taxon>Magnoliopsida</taxon>
        <taxon>eudicotyledons</taxon>
        <taxon>Gunneridae</taxon>
        <taxon>Pentapetalae</taxon>
        <taxon>rosids</taxon>
        <taxon>malvids</taxon>
        <taxon>Malvales</taxon>
        <taxon>Malvaceae</taxon>
        <taxon>Malvoideae</taxon>
        <taxon>Hibiscus</taxon>
    </lineage>
</organism>
<dbReference type="InterPro" id="IPR041118">
    <property type="entry name" value="Rx_N"/>
</dbReference>
<evidence type="ECO:0000256" key="2">
    <source>
        <dbReference type="ARBA" id="ARBA00022737"/>
    </source>
</evidence>
<dbReference type="PANTHER" id="PTHR36766:SF51">
    <property type="entry name" value="DISEASE RESISTANCE RPP13-LIKE PROTEIN 1"/>
    <property type="match status" value="1"/>
</dbReference>
<evidence type="ECO:0000259" key="7">
    <source>
        <dbReference type="Pfam" id="PF23247"/>
    </source>
</evidence>
<dbReference type="Gene3D" id="3.80.10.10">
    <property type="entry name" value="Ribonuclease Inhibitor"/>
    <property type="match status" value="4"/>
</dbReference>
<dbReference type="Pfam" id="PF18052">
    <property type="entry name" value="Rx_N"/>
    <property type="match status" value="1"/>
</dbReference>
<evidence type="ECO:0000259" key="8">
    <source>
        <dbReference type="Pfam" id="PF23559"/>
    </source>
</evidence>
<proteinExistence type="predicted"/>